<accession>A0ABR7EIG0</accession>
<comment type="caution">
    <text evidence="2">The sequence shown here is derived from an EMBL/GenBank/DDBJ whole genome shotgun (WGS) entry which is preliminary data.</text>
</comment>
<dbReference type="RefSeq" id="WP_186858377.1">
    <property type="nucleotide sequence ID" value="NZ_JACOON010000006.1"/>
</dbReference>
<feature type="domain" description="Arc-like DNA binding" evidence="1">
    <location>
        <begin position="8"/>
        <end position="39"/>
    </location>
</feature>
<proteinExistence type="predicted"/>
<dbReference type="Pfam" id="PF03869">
    <property type="entry name" value="Arc"/>
    <property type="match status" value="1"/>
</dbReference>
<evidence type="ECO:0000313" key="3">
    <source>
        <dbReference type="Proteomes" id="UP000606889"/>
    </source>
</evidence>
<organism evidence="2 3">
    <name type="scientific">Christensenella tenuis</name>
    <dbReference type="NCBI Taxonomy" id="2763033"/>
    <lineage>
        <taxon>Bacteria</taxon>
        <taxon>Bacillati</taxon>
        <taxon>Bacillota</taxon>
        <taxon>Clostridia</taxon>
        <taxon>Christensenellales</taxon>
        <taxon>Christensenellaceae</taxon>
        <taxon>Christensenella</taxon>
    </lineage>
</organism>
<dbReference type="InterPro" id="IPR005569">
    <property type="entry name" value="Arc_DNA-bd_dom"/>
</dbReference>
<gene>
    <name evidence="2" type="ORF">H8S18_11275</name>
</gene>
<dbReference type="Gene3D" id="1.10.1220.10">
    <property type="entry name" value="Met repressor-like"/>
    <property type="match status" value="1"/>
</dbReference>
<dbReference type="InterPro" id="IPR010985">
    <property type="entry name" value="Ribbon_hlx_hlx"/>
</dbReference>
<dbReference type="InterPro" id="IPR013321">
    <property type="entry name" value="Arc_rbn_hlx_hlx"/>
</dbReference>
<dbReference type="EMBL" id="JACOON010000006">
    <property type="protein sequence ID" value="MBC5648919.1"/>
    <property type="molecule type" value="Genomic_DNA"/>
</dbReference>
<dbReference type="SUPFAM" id="SSF47598">
    <property type="entry name" value="Ribbon-helix-helix"/>
    <property type="match status" value="1"/>
</dbReference>
<protein>
    <submittedName>
        <fullName evidence="2">Arc family DNA-binding protein</fullName>
    </submittedName>
</protein>
<name>A0ABR7EIG0_9FIRM</name>
<keyword evidence="2" id="KW-0238">DNA-binding</keyword>
<reference evidence="2 3" key="1">
    <citation type="submission" date="2020-08" db="EMBL/GenBank/DDBJ databases">
        <title>Genome public.</title>
        <authorList>
            <person name="Liu C."/>
            <person name="Sun Q."/>
        </authorList>
    </citation>
    <scope>NUCLEOTIDE SEQUENCE [LARGE SCALE GENOMIC DNA]</scope>
    <source>
        <strain evidence="2 3">NSJ-35</strain>
    </source>
</reference>
<keyword evidence="3" id="KW-1185">Reference proteome</keyword>
<dbReference type="Proteomes" id="UP000606889">
    <property type="component" value="Unassembled WGS sequence"/>
</dbReference>
<sequence>MGNYFSPFSLRIPEELLEKIKVIAEKNKRSANKEIEFIISEYVCAYEEKNGTIKTTAE</sequence>
<evidence type="ECO:0000313" key="2">
    <source>
        <dbReference type="EMBL" id="MBC5648919.1"/>
    </source>
</evidence>
<evidence type="ECO:0000259" key="1">
    <source>
        <dbReference type="Pfam" id="PF03869"/>
    </source>
</evidence>
<dbReference type="GO" id="GO:0003677">
    <property type="term" value="F:DNA binding"/>
    <property type="evidence" value="ECO:0007669"/>
    <property type="project" value="UniProtKB-KW"/>
</dbReference>